<name>A0A0P6YFA3_9CHLR</name>
<evidence type="ECO:0000256" key="2">
    <source>
        <dbReference type="ARBA" id="ARBA00022801"/>
    </source>
</evidence>
<dbReference type="OrthoDB" id="9761809at2"/>
<dbReference type="Gene3D" id="3.90.230.10">
    <property type="entry name" value="Creatinase/methionine aminopeptidase superfamily"/>
    <property type="match status" value="1"/>
</dbReference>
<dbReference type="Pfam" id="PF00557">
    <property type="entry name" value="Peptidase_M24"/>
    <property type="match status" value="1"/>
</dbReference>
<dbReference type="InterPro" id="IPR029149">
    <property type="entry name" value="Creatin/AminoP/Spt16_N"/>
</dbReference>
<dbReference type="InterPro" id="IPR036005">
    <property type="entry name" value="Creatinase/aminopeptidase-like"/>
</dbReference>
<keyword evidence="2" id="KW-0378">Hydrolase</keyword>
<dbReference type="RefSeq" id="WP_062418255.1">
    <property type="nucleotide sequence ID" value="NZ_DF967974.1"/>
</dbReference>
<sequence>MKTDLDQLMAENGMDAMLITGPLQHNPYMVYLTGGGHVTQADLIQKRGEAPVLFHGSMERDEAAKTGLQTRSYSLYPFADLMKEAEGDRLLAMALRYKRMFEDVGVTRGKVALYGQTDIGRGYAVLDRLSQLMPDVELVGYPKEDFLLRAMATKEENELARIRRMGEVTTTVVGMVADLLTSSPVRGEVLLRADGEPLTIRDVKAKINLWLAEHGAENPEDTIFAIGHDAGVPHSSGNPTDVLRLGQTIVFDIFPNEAGGGYFYDFTRTWSLGYATDEALKLYEQVLSVYQTLVSEMEVGMHFPHYQKRTCELFEAMGHPTVMSQPETEVGYVHSLGHGVGLFIHELPSAGMLASPKDILIPGSVFTLEPGLYYPERGLGVRIEDTYTVTPEGKFTVLGPVFPYELVLPMKKTGGR</sequence>
<dbReference type="PANTHER" id="PTHR46112">
    <property type="entry name" value="AMINOPEPTIDASE"/>
    <property type="match status" value="1"/>
</dbReference>
<dbReference type="PATRIC" id="fig|229921.5.peg.2357"/>
<dbReference type="STRING" id="229921.ADN01_03930"/>
<keyword evidence="1 3" id="KW-0479">Metal-binding</keyword>
<organism evidence="5 6">
    <name type="scientific">Levilinea saccharolytica</name>
    <dbReference type="NCBI Taxonomy" id="229921"/>
    <lineage>
        <taxon>Bacteria</taxon>
        <taxon>Bacillati</taxon>
        <taxon>Chloroflexota</taxon>
        <taxon>Anaerolineae</taxon>
        <taxon>Anaerolineales</taxon>
        <taxon>Anaerolineaceae</taxon>
        <taxon>Levilinea</taxon>
    </lineage>
</organism>
<dbReference type="EMBL" id="LGCM01000017">
    <property type="protein sequence ID" value="KPL88189.1"/>
    <property type="molecule type" value="Genomic_DNA"/>
</dbReference>
<keyword evidence="6" id="KW-1185">Reference proteome</keyword>
<dbReference type="InterPro" id="IPR000994">
    <property type="entry name" value="Pept_M24"/>
</dbReference>
<comment type="similarity">
    <text evidence="3">Belongs to the peptidase M24B family.</text>
</comment>
<gene>
    <name evidence="5" type="ORF">ADN01_03930</name>
</gene>
<dbReference type="SUPFAM" id="SSF55920">
    <property type="entry name" value="Creatinase/aminopeptidase"/>
    <property type="match status" value="1"/>
</dbReference>
<dbReference type="GO" id="GO:0046872">
    <property type="term" value="F:metal ion binding"/>
    <property type="evidence" value="ECO:0007669"/>
    <property type="project" value="UniProtKB-KW"/>
</dbReference>
<dbReference type="PANTHER" id="PTHR46112:SF2">
    <property type="entry name" value="XAA-PRO AMINOPEPTIDASE P-RELATED"/>
    <property type="match status" value="1"/>
</dbReference>
<reference evidence="5 6" key="1">
    <citation type="submission" date="2015-07" db="EMBL/GenBank/DDBJ databases">
        <title>Genome sequence of Levilinea saccharolytica DSM 16555.</title>
        <authorList>
            <person name="Hemp J."/>
            <person name="Ward L.M."/>
            <person name="Pace L.A."/>
            <person name="Fischer W.W."/>
        </authorList>
    </citation>
    <scope>NUCLEOTIDE SEQUENCE [LARGE SCALE GENOMIC DNA]</scope>
    <source>
        <strain evidence="5 6">KIBI-1</strain>
    </source>
</reference>
<evidence type="ECO:0000313" key="5">
    <source>
        <dbReference type="EMBL" id="KPL88189.1"/>
    </source>
</evidence>
<evidence type="ECO:0000256" key="3">
    <source>
        <dbReference type="RuleBase" id="RU000590"/>
    </source>
</evidence>
<comment type="caution">
    <text evidence="5">The sequence shown here is derived from an EMBL/GenBank/DDBJ whole genome shotgun (WGS) entry which is preliminary data.</text>
</comment>
<dbReference type="PROSITE" id="PS00491">
    <property type="entry name" value="PROLINE_PEPTIDASE"/>
    <property type="match status" value="1"/>
</dbReference>
<dbReference type="InterPro" id="IPR001131">
    <property type="entry name" value="Peptidase_M24B_aminopep-P_CS"/>
</dbReference>
<accession>A0A0P6YFA3</accession>
<dbReference type="GO" id="GO:0016787">
    <property type="term" value="F:hydrolase activity"/>
    <property type="evidence" value="ECO:0007669"/>
    <property type="project" value="UniProtKB-KW"/>
</dbReference>
<protein>
    <recommendedName>
        <fullName evidence="4">Peptidase M24 domain-containing protein</fullName>
    </recommendedName>
</protein>
<dbReference type="InterPro" id="IPR050659">
    <property type="entry name" value="Peptidase_M24B"/>
</dbReference>
<evidence type="ECO:0000313" key="6">
    <source>
        <dbReference type="Proteomes" id="UP000050501"/>
    </source>
</evidence>
<dbReference type="Proteomes" id="UP000050501">
    <property type="component" value="Unassembled WGS sequence"/>
</dbReference>
<dbReference type="SUPFAM" id="SSF53092">
    <property type="entry name" value="Creatinase/prolidase N-terminal domain"/>
    <property type="match status" value="1"/>
</dbReference>
<dbReference type="AlphaFoldDB" id="A0A0P6YFA3"/>
<evidence type="ECO:0000259" key="4">
    <source>
        <dbReference type="Pfam" id="PF00557"/>
    </source>
</evidence>
<proteinExistence type="inferred from homology"/>
<feature type="domain" description="Peptidase M24" evidence="4">
    <location>
        <begin position="162"/>
        <end position="390"/>
    </location>
</feature>
<evidence type="ECO:0000256" key="1">
    <source>
        <dbReference type="ARBA" id="ARBA00022723"/>
    </source>
</evidence>